<protein>
    <recommendedName>
        <fullName evidence="5">trypsin</fullName>
        <ecNumber evidence="5">3.4.21.4</ecNumber>
    </recommendedName>
</protein>
<dbReference type="InterPro" id="IPR018114">
    <property type="entry name" value="TRYPSIN_HIS"/>
</dbReference>
<evidence type="ECO:0000259" key="7">
    <source>
        <dbReference type="PROSITE" id="PS50240"/>
    </source>
</evidence>
<evidence type="ECO:0000313" key="8">
    <source>
        <dbReference type="Ensembl" id="ENSPNAP00000012531.1"/>
    </source>
</evidence>
<dbReference type="FunFam" id="2.40.10.10:FF:000005">
    <property type="entry name" value="Serine protease 37"/>
    <property type="match status" value="1"/>
</dbReference>
<feature type="signal peptide" evidence="6">
    <location>
        <begin position="1"/>
        <end position="19"/>
    </location>
</feature>
<sequence length="251" mass="26610">MALVSLLLLGALLTHLSHSASVDVEIVNGTVAVPHSRPYMVSVQGNKQNVCGGFLVSPLFVMTAAHCWKSLKGSGVTAVIGAHDLNGNDFDRIPIKEHHINPKFTDGNDPSNDIMLLKLETSAENSKNAALIAIPATDEDMKKGAVCIVSGWGSTKTNGTQSNVLQEAKIKVLTNDDCKAHWHMKNILCAGGYHGGFCTGDSGSPLVCGSIAVGIASFFDGDECYTSKKPNGYTKISAFLPWIRGIINGTK</sequence>
<dbReference type="PRINTS" id="PR00722">
    <property type="entry name" value="CHYMOTRYPSIN"/>
</dbReference>
<name>A0A3B4CP04_PYGNA</name>
<dbReference type="PROSITE" id="PS50240">
    <property type="entry name" value="TRYPSIN_DOM"/>
    <property type="match status" value="1"/>
</dbReference>
<dbReference type="InterPro" id="IPR043504">
    <property type="entry name" value="Peptidase_S1_PA_chymotrypsin"/>
</dbReference>
<keyword evidence="6" id="KW-0732">Signal</keyword>
<evidence type="ECO:0000256" key="4">
    <source>
        <dbReference type="ARBA" id="ARBA00036320"/>
    </source>
</evidence>
<reference evidence="8" key="3">
    <citation type="submission" date="2025-09" db="UniProtKB">
        <authorList>
            <consortium name="Ensembl"/>
        </authorList>
    </citation>
    <scope>IDENTIFICATION</scope>
</reference>
<dbReference type="GO" id="GO:0006508">
    <property type="term" value="P:proteolysis"/>
    <property type="evidence" value="ECO:0007669"/>
    <property type="project" value="InterPro"/>
</dbReference>
<dbReference type="InterPro" id="IPR009003">
    <property type="entry name" value="Peptidase_S1_PA"/>
</dbReference>
<dbReference type="GO" id="GO:0004252">
    <property type="term" value="F:serine-type endopeptidase activity"/>
    <property type="evidence" value="ECO:0007669"/>
    <property type="project" value="UniProtKB-EC"/>
</dbReference>
<dbReference type="PANTHER" id="PTHR24271:SF87">
    <property type="entry name" value="ARGININE ESTERASE-LIKE-RELATED"/>
    <property type="match status" value="1"/>
</dbReference>
<comment type="catalytic activity">
    <reaction evidence="4">
        <text>Preferential cleavage: Arg-|-Xaa, Lys-|-Xaa.</text>
        <dbReference type="EC" id="3.4.21.4"/>
    </reaction>
</comment>
<dbReference type="PROSITE" id="PS00134">
    <property type="entry name" value="TRYPSIN_HIS"/>
    <property type="match status" value="1"/>
</dbReference>
<dbReference type="SMART" id="SM00020">
    <property type="entry name" value="Tryp_SPc"/>
    <property type="match status" value="1"/>
</dbReference>
<dbReference type="AlphaFoldDB" id="A0A3B4CP04"/>
<dbReference type="SUPFAM" id="SSF50494">
    <property type="entry name" value="Trypsin-like serine proteases"/>
    <property type="match status" value="1"/>
</dbReference>
<dbReference type="InterPro" id="IPR001254">
    <property type="entry name" value="Trypsin_dom"/>
</dbReference>
<accession>A0A3B4CP04</accession>
<dbReference type="Proteomes" id="UP001501920">
    <property type="component" value="Chromosome 15"/>
</dbReference>
<keyword evidence="3" id="KW-1015">Disulfide bond</keyword>
<dbReference type="PANTHER" id="PTHR24271">
    <property type="entry name" value="KALLIKREIN-RELATED"/>
    <property type="match status" value="1"/>
</dbReference>
<dbReference type="CDD" id="cd00190">
    <property type="entry name" value="Tryp_SPc"/>
    <property type="match status" value="1"/>
</dbReference>
<feature type="chain" id="PRO_5017325758" description="trypsin" evidence="6">
    <location>
        <begin position="20"/>
        <end position="251"/>
    </location>
</feature>
<dbReference type="EC" id="3.4.21.4" evidence="5"/>
<dbReference type="GeneID" id="108430071"/>
<evidence type="ECO:0000256" key="3">
    <source>
        <dbReference type="ARBA" id="ARBA00023157"/>
    </source>
</evidence>
<keyword evidence="2" id="KW-0865">Zymogen</keyword>
<feature type="domain" description="Peptidase S1" evidence="7">
    <location>
        <begin position="26"/>
        <end position="248"/>
    </location>
</feature>
<dbReference type="OrthoDB" id="8440449at2759"/>
<dbReference type="Pfam" id="PF00089">
    <property type="entry name" value="Trypsin"/>
    <property type="match status" value="1"/>
</dbReference>
<evidence type="ECO:0000256" key="6">
    <source>
        <dbReference type="SAM" id="SignalP"/>
    </source>
</evidence>
<dbReference type="InterPro" id="IPR001314">
    <property type="entry name" value="Peptidase_S1A"/>
</dbReference>
<dbReference type="Gene3D" id="2.40.10.10">
    <property type="entry name" value="Trypsin-like serine proteases"/>
    <property type="match status" value="1"/>
</dbReference>
<organism evidence="8 9">
    <name type="scientific">Pygocentrus nattereri</name>
    <name type="common">Red-bellied piranha</name>
    <dbReference type="NCBI Taxonomy" id="42514"/>
    <lineage>
        <taxon>Eukaryota</taxon>
        <taxon>Metazoa</taxon>
        <taxon>Chordata</taxon>
        <taxon>Craniata</taxon>
        <taxon>Vertebrata</taxon>
        <taxon>Euteleostomi</taxon>
        <taxon>Actinopterygii</taxon>
        <taxon>Neopterygii</taxon>
        <taxon>Teleostei</taxon>
        <taxon>Ostariophysi</taxon>
        <taxon>Characiformes</taxon>
        <taxon>Characoidei</taxon>
        <taxon>Pygocentrus</taxon>
    </lineage>
</organism>
<dbReference type="Ensembl" id="ENSPNAT00000020001.2">
    <property type="protein sequence ID" value="ENSPNAP00000012531.1"/>
    <property type="gene ID" value="ENSPNAG00000018296.2"/>
</dbReference>
<dbReference type="GeneTree" id="ENSGT00910000144271"/>
<reference evidence="8" key="2">
    <citation type="submission" date="2025-08" db="UniProtKB">
        <authorList>
            <consortium name="Ensembl"/>
        </authorList>
    </citation>
    <scope>IDENTIFICATION</scope>
</reference>
<keyword evidence="9" id="KW-1185">Reference proteome</keyword>
<evidence type="ECO:0000256" key="2">
    <source>
        <dbReference type="ARBA" id="ARBA00023145"/>
    </source>
</evidence>
<evidence type="ECO:0000313" key="9">
    <source>
        <dbReference type="Proteomes" id="UP001501920"/>
    </source>
</evidence>
<comment type="subcellular location">
    <subcellularLocation>
        <location evidence="1">Secreted</location>
        <location evidence="1">Extracellular space</location>
    </subcellularLocation>
</comment>
<dbReference type="GO" id="GO:0005576">
    <property type="term" value="C:extracellular region"/>
    <property type="evidence" value="ECO:0007669"/>
    <property type="project" value="UniProtKB-SubCell"/>
</dbReference>
<evidence type="ECO:0000256" key="1">
    <source>
        <dbReference type="ARBA" id="ARBA00004239"/>
    </source>
</evidence>
<dbReference type="OMA" id="RCEVERY"/>
<dbReference type="RefSeq" id="XP_017557736.1">
    <property type="nucleotide sequence ID" value="XM_017702247.2"/>
</dbReference>
<evidence type="ECO:0000256" key="5">
    <source>
        <dbReference type="ARBA" id="ARBA00038868"/>
    </source>
</evidence>
<reference evidence="8 9" key="1">
    <citation type="submission" date="2020-10" db="EMBL/GenBank/DDBJ databases">
        <title>Pygocentrus nattereri (red-bellied piranha) genome, fPygNat1, primary haplotype.</title>
        <authorList>
            <person name="Myers G."/>
            <person name="Meyer A."/>
            <person name="Karagic N."/>
            <person name="Pippel M."/>
            <person name="Winkler S."/>
            <person name="Tracey A."/>
            <person name="Wood J."/>
            <person name="Formenti G."/>
            <person name="Howe K."/>
            <person name="Fedrigo O."/>
            <person name="Jarvis E.D."/>
        </authorList>
    </citation>
    <scope>NUCLEOTIDE SEQUENCE [LARGE SCALE GENOMIC DNA]</scope>
</reference>
<proteinExistence type="predicted"/>
<dbReference type="STRING" id="42514.ENSPNAP00000012531"/>